<feature type="transmembrane region" description="Helical" evidence="1">
    <location>
        <begin position="28"/>
        <end position="46"/>
    </location>
</feature>
<feature type="transmembrane region" description="Helical" evidence="1">
    <location>
        <begin position="58"/>
        <end position="76"/>
    </location>
</feature>
<evidence type="ECO:0000313" key="3">
    <source>
        <dbReference type="Proteomes" id="UP000230972"/>
    </source>
</evidence>
<name>A0A2M7APW5_9BACT</name>
<proteinExistence type="predicted"/>
<sequence length="139" mass="15512">MMCQVCTLAVGAGLGLSRWIGVDDAVSGIWIGGLILSSSLWFYSWLSKKYPKLHTTPYMLLTTTLIYILSLIPLVWTGVLIYKLVIGIVIGSLTFLLGIWADKKVRKIKGKQLFNFQKVVFPVASLLISSIIVWIITKH</sequence>
<evidence type="ECO:0000313" key="2">
    <source>
        <dbReference type="EMBL" id="PIU71693.1"/>
    </source>
</evidence>
<accession>A0A2M7APW5</accession>
<feature type="transmembrane region" description="Helical" evidence="1">
    <location>
        <begin position="113"/>
        <end position="136"/>
    </location>
</feature>
<reference evidence="3" key="1">
    <citation type="submission" date="2017-09" db="EMBL/GenBank/DDBJ databases">
        <title>Depth-based differentiation of microbial function through sediment-hosted aquifers and enrichment of novel symbionts in the deep terrestrial subsurface.</title>
        <authorList>
            <person name="Probst A.J."/>
            <person name="Ladd B."/>
            <person name="Jarett J.K."/>
            <person name="Geller-Mcgrath D.E."/>
            <person name="Sieber C.M.K."/>
            <person name="Emerson J.B."/>
            <person name="Anantharaman K."/>
            <person name="Thomas B.C."/>
            <person name="Malmstrom R."/>
            <person name="Stieglmeier M."/>
            <person name="Klingl A."/>
            <person name="Woyke T."/>
            <person name="Ryan C.M."/>
            <person name="Banfield J.F."/>
        </authorList>
    </citation>
    <scope>NUCLEOTIDE SEQUENCE [LARGE SCALE GENOMIC DNA]</scope>
</reference>
<organism evidence="2 3">
    <name type="scientific">Candidatus Woesebacteria bacterium CG06_land_8_20_14_3_00_39_27</name>
    <dbReference type="NCBI Taxonomy" id="1975057"/>
    <lineage>
        <taxon>Bacteria</taxon>
        <taxon>Candidatus Woeseibacteriota</taxon>
    </lineage>
</organism>
<evidence type="ECO:0000256" key="1">
    <source>
        <dbReference type="SAM" id="Phobius"/>
    </source>
</evidence>
<feature type="transmembrane region" description="Helical" evidence="1">
    <location>
        <begin position="82"/>
        <end position="101"/>
    </location>
</feature>
<protein>
    <submittedName>
        <fullName evidence="2">Uncharacterized protein</fullName>
    </submittedName>
</protein>
<comment type="caution">
    <text evidence="2">The sequence shown here is derived from an EMBL/GenBank/DDBJ whole genome shotgun (WGS) entry which is preliminary data.</text>
</comment>
<keyword evidence="1" id="KW-0812">Transmembrane</keyword>
<dbReference type="EMBL" id="PEWC01000042">
    <property type="protein sequence ID" value="PIU71693.1"/>
    <property type="molecule type" value="Genomic_DNA"/>
</dbReference>
<gene>
    <name evidence="2" type="ORF">COS80_01985</name>
</gene>
<keyword evidence="1" id="KW-1133">Transmembrane helix</keyword>
<keyword evidence="1" id="KW-0472">Membrane</keyword>
<dbReference type="Proteomes" id="UP000230972">
    <property type="component" value="Unassembled WGS sequence"/>
</dbReference>
<dbReference type="AlphaFoldDB" id="A0A2M7APW5"/>